<evidence type="ECO:0000313" key="8">
    <source>
        <dbReference type="Proteomes" id="UP000632766"/>
    </source>
</evidence>
<feature type="transmembrane region" description="Helical" evidence="5">
    <location>
        <begin position="360"/>
        <end position="379"/>
    </location>
</feature>
<feature type="transmembrane region" description="Helical" evidence="5">
    <location>
        <begin position="214"/>
        <end position="234"/>
    </location>
</feature>
<proteinExistence type="predicted"/>
<organism evidence="7 8">
    <name type="scientific">Amazonocrinis nigriterrae CENA67</name>
    <dbReference type="NCBI Taxonomy" id="2794033"/>
    <lineage>
        <taxon>Bacteria</taxon>
        <taxon>Bacillati</taxon>
        <taxon>Cyanobacteriota</taxon>
        <taxon>Cyanophyceae</taxon>
        <taxon>Nostocales</taxon>
        <taxon>Nostocaceae</taxon>
        <taxon>Amazonocrinis</taxon>
        <taxon>Amazonocrinis nigriterrae</taxon>
    </lineage>
</organism>
<feature type="transmembrane region" description="Helical" evidence="5">
    <location>
        <begin position="422"/>
        <end position="446"/>
    </location>
</feature>
<feature type="transmembrane region" description="Helical" evidence="5">
    <location>
        <begin position="385"/>
        <end position="402"/>
    </location>
</feature>
<protein>
    <submittedName>
        <fullName evidence="7">MFS transporter</fullName>
    </submittedName>
</protein>
<sequence length="479" mass="52072">MDSIDIEIATPLSLEIAEIASPGILVPTATPKGRFSKDSIRTSLKASTLNGVFGAVFTISTGGILLGKFLVELDASPVVFGMLSSIPMLVNLIQPLGAYLSERTTSRFQYSLYTHGISRLLWLILVIGIAFFSWEGLNSQQLIGLTLIIVLFSHLLEALGTASWFSWIATIVPRQLRGKYFGFRSSATNLTELISLPLAGLAISTWYGGSQQGYGIVLLIGVLFGVVGIGFQYFKVDVNPRSQNNDSDTLTSTNNIQSDSQSNISDGISQLVSTPKLPILQNELVSSILQNANFQMFLFYYSMWTLCVNLSAPFFNLYMLDNLALDVTWVTVYNSLRSGAHLVMLMFWGRLADKIGNRSILIVSGILIAIIPCLWLGVGATPLDIWLWLPLLHLFIGANWAAIDLCSNNIQIDIAPIKNQSIYFAIAAAVAGASGAIGTTIGGFFAESAGSFGLLDLFALSSLFRLLSLIPLIFIKKSR</sequence>
<evidence type="ECO:0000256" key="1">
    <source>
        <dbReference type="ARBA" id="ARBA00004651"/>
    </source>
</evidence>
<keyword evidence="2 5" id="KW-0812">Transmembrane</keyword>
<dbReference type="Gene3D" id="1.20.1250.20">
    <property type="entry name" value="MFS general substrate transporter like domains"/>
    <property type="match status" value="2"/>
</dbReference>
<feature type="transmembrane region" description="Helical" evidence="5">
    <location>
        <begin position="49"/>
        <end position="71"/>
    </location>
</feature>
<evidence type="ECO:0000256" key="2">
    <source>
        <dbReference type="ARBA" id="ARBA00022692"/>
    </source>
</evidence>
<feature type="transmembrane region" description="Helical" evidence="5">
    <location>
        <begin position="190"/>
        <end position="208"/>
    </location>
</feature>
<dbReference type="Pfam" id="PF07690">
    <property type="entry name" value="MFS_1"/>
    <property type="match status" value="1"/>
</dbReference>
<reference evidence="7 8" key="1">
    <citation type="journal article" date="2021" name="Int. J. Syst. Evol. Microbiol.">
        <title>Amazonocrinis nigriterrae gen. nov., sp. nov., Atlanticothrix silvestris gen. nov., sp. nov. and Dendronalium phyllosphericum gen. nov., sp. nov., nostocacean cyanobacteria from Brazilian environments.</title>
        <authorList>
            <person name="Alvarenga D.O."/>
            <person name="Andreote A.P.D."/>
            <person name="Branco L.H.Z."/>
            <person name="Delbaje E."/>
            <person name="Cruz R.B."/>
            <person name="Varani A.M."/>
            <person name="Fiore M.F."/>
        </authorList>
    </citation>
    <scope>NUCLEOTIDE SEQUENCE [LARGE SCALE GENOMIC DNA]</scope>
    <source>
        <strain evidence="7 8">CENA67</strain>
    </source>
</reference>
<dbReference type="AlphaFoldDB" id="A0A8J7L8Z6"/>
<dbReference type="Proteomes" id="UP000632766">
    <property type="component" value="Unassembled WGS sequence"/>
</dbReference>
<evidence type="ECO:0000313" key="7">
    <source>
        <dbReference type="EMBL" id="MBH8560886.1"/>
    </source>
</evidence>
<dbReference type="PANTHER" id="PTHR23526:SF2">
    <property type="entry name" value="MAJOR FACILITATOR SUPERFAMILY (MFS) PROFILE DOMAIN-CONTAINING PROTEIN"/>
    <property type="match status" value="1"/>
</dbReference>
<dbReference type="GO" id="GO:0022857">
    <property type="term" value="F:transmembrane transporter activity"/>
    <property type="evidence" value="ECO:0007669"/>
    <property type="project" value="InterPro"/>
</dbReference>
<accession>A0A8J7L8Z6</accession>
<evidence type="ECO:0000256" key="5">
    <source>
        <dbReference type="SAM" id="Phobius"/>
    </source>
</evidence>
<feature type="transmembrane region" description="Helical" evidence="5">
    <location>
        <begin position="143"/>
        <end position="169"/>
    </location>
</feature>
<dbReference type="InterPro" id="IPR020846">
    <property type="entry name" value="MFS_dom"/>
</dbReference>
<keyword evidence="8" id="KW-1185">Reference proteome</keyword>
<evidence type="ECO:0000259" key="6">
    <source>
        <dbReference type="PROSITE" id="PS50850"/>
    </source>
</evidence>
<keyword evidence="3 5" id="KW-1133">Transmembrane helix</keyword>
<feature type="domain" description="Major facilitator superfamily (MFS) profile" evidence="6">
    <location>
        <begin position="288"/>
        <end position="479"/>
    </location>
</feature>
<keyword evidence="4 5" id="KW-0472">Membrane</keyword>
<evidence type="ECO:0000256" key="3">
    <source>
        <dbReference type="ARBA" id="ARBA00022989"/>
    </source>
</evidence>
<feature type="transmembrane region" description="Helical" evidence="5">
    <location>
        <begin position="120"/>
        <end position="137"/>
    </location>
</feature>
<dbReference type="RefSeq" id="WP_198122912.1">
    <property type="nucleotide sequence ID" value="NZ_JAECZC010000001.1"/>
</dbReference>
<feature type="transmembrane region" description="Helical" evidence="5">
    <location>
        <begin position="297"/>
        <end position="315"/>
    </location>
</feature>
<dbReference type="InterPro" id="IPR036259">
    <property type="entry name" value="MFS_trans_sf"/>
</dbReference>
<dbReference type="SUPFAM" id="SSF103473">
    <property type="entry name" value="MFS general substrate transporter"/>
    <property type="match status" value="1"/>
</dbReference>
<feature type="transmembrane region" description="Helical" evidence="5">
    <location>
        <begin position="77"/>
        <end position="100"/>
    </location>
</feature>
<dbReference type="PANTHER" id="PTHR23526">
    <property type="entry name" value="INTEGRAL MEMBRANE TRANSPORT PROTEIN-RELATED"/>
    <property type="match status" value="1"/>
</dbReference>
<comment type="subcellular location">
    <subcellularLocation>
        <location evidence="1">Cell membrane</location>
        <topology evidence="1">Multi-pass membrane protein</topology>
    </subcellularLocation>
</comment>
<name>A0A8J7L8Z6_9NOST</name>
<dbReference type="GO" id="GO:0005886">
    <property type="term" value="C:plasma membrane"/>
    <property type="evidence" value="ECO:0007669"/>
    <property type="project" value="UniProtKB-SubCell"/>
</dbReference>
<dbReference type="EMBL" id="JAECZC010000001">
    <property type="protein sequence ID" value="MBH8560886.1"/>
    <property type="molecule type" value="Genomic_DNA"/>
</dbReference>
<feature type="transmembrane region" description="Helical" evidence="5">
    <location>
        <begin position="452"/>
        <end position="475"/>
    </location>
</feature>
<comment type="caution">
    <text evidence="7">The sequence shown here is derived from an EMBL/GenBank/DDBJ whole genome shotgun (WGS) entry which is preliminary data.</text>
</comment>
<dbReference type="InterPro" id="IPR052528">
    <property type="entry name" value="Sugar_transport-like"/>
</dbReference>
<evidence type="ECO:0000256" key="4">
    <source>
        <dbReference type="ARBA" id="ARBA00023136"/>
    </source>
</evidence>
<gene>
    <name evidence="7" type="ORF">I8748_01605</name>
</gene>
<feature type="transmembrane region" description="Helical" evidence="5">
    <location>
        <begin position="327"/>
        <end position="348"/>
    </location>
</feature>
<dbReference type="InterPro" id="IPR011701">
    <property type="entry name" value="MFS"/>
</dbReference>
<dbReference type="PROSITE" id="PS50850">
    <property type="entry name" value="MFS"/>
    <property type="match status" value="1"/>
</dbReference>